<keyword evidence="2 8" id="KW-0645">Protease</keyword>
<dbReference type="CDD" id="cd04059">
    <property type="entry name" value="Peptidases_S8_Protein_convertases_Kexins_Furin-like"/>
    <property type="match status" value="1"/>
</dbReference>
<dbReference type="PANTHER" id="PTHR42884:SF14">
    <property type="entry name" value="NEUROENDOCRINE CONVERTASE 1"/>
    <property type="match status" value="1"/>
</dbReference>
<comment type="similarity">
    <text evidence="1">Belongs to the peptidase S8 family. Furin subfamily.</text>
</comment>
<evidence type="ECO:0000256" key="9">
    <source>
        <dbReference type="SAM" id="SignalP"/>
    </source>
</evidence>
<dbReference type="EMBL" id="LYBM01000015">
    <property type="protein sequence ID" value="ODA33531.1"/>
    <property type="molecule type" value="Genomic_DNA"/>
</dbReference>
<dbReference type="PROSITE" id="PS00137">
    <property type="entry name" value="SUBTILASE_HIS"/>
    <property type="match status" value="1"/>
</dbReference>
<keyword evidence="3 9" id="KW-0732">Signal</keyword>
<dbReference type="Gene3D" id="2.60.120.260">
    <property type="entry name" value="Galactose-binding domain-like"/>
    <property type="match status" value="1"/>
</dbReference>
<keyword evidence="4 8" id="KW-0378">Hydrolase</keyword>
<dbReference type="PROSITE" id="PS00136">
    <property type="entry name" value="SUBTILASE_ASP"/>
    <property type="match status" value="1"/>
</dbReference>
<evidence type="ECO:0000256" key="4">
    <source>
        <dbReference type="ARBA" id="ARBA00022801"/>
    </source>
</evidence>
<protein>
    <submittedName>
        <fullName evidence="11">Peptidase S8</fullName>
    </submittedName>
</protein>
<dbReference type="Gene3D" id="3.40.50.200">
    <property type="entry name" value="Peptidase S8/S53 domain"/>
    <property type="match status" value="1"/>
</dbReference>
<evidence type="ECO:0000256" key="3">
    <source>
        <dbReference type="ARBA" id="ARBA00022729"/>
    </source>
</evidence>
<keyword evidence="12" id="KW-1185">Reference proteome</keyword>
<gene>
    <name evidence="11" type="ORF">A8L45_09990</name>
</gene>
<dbReference type="InterPro" id="IPR023827">
    <property type="entry name" value="Peptidase_S8_Asp-AS"/>
</dbReference>
<comment type="caution">
    <text evidence="11">The sequence shown here is derived from an EMBL/GenBank/DDBJ whole genome shotgun (WGS) entry which is preliminary data.</text>
</comment>
<dbReference type="PROSITE" id="PS51892">
    <property type="entry name" value="SUBTILASE"/>
    <property type="match status" value="1"/>
</dbReference>
<evidence type="ECO:0000256" key="5">
    <source>
        <dbReference type="ARBA" id="ARBA00022825"/>
    </source>
</evidence>
<evidence type="ECO:0000256" key="1">
    <source>
        <dbReference type="ARBA" id="ARBA00005325"/>
    </source>
</evidence>
<reference evidence="11 12" key="1">
    <citation type="submission" date="2016-05" db="EMBL/GenBank/DDBJ databases">
        <title>Genomic Taxonomy of the Vibrionaceae.</title>
        <authorList>
            <person name="Gomez-Gil B."/>
            <person name="Enciso-Ibarra J."/>
        </authorList>
    </citation>
    <scope>NUCLEOTIDE SEQUENCE [LARGE SCALE GENOMIC DNA]</scope>
    <source>
        <strain evidence="11 12">CAIM 1920</strain>
    </source>
</reference>
<evidence type="ECO:0000256" key="7">
    <source>
        <dbReference type="PIRSR" id="PIRSR615500-1"/>
    </source>
</evidence>
<dbReference type="RefSeq" id="WP_068901795.1">
    <property type="nucleotide sequence ID" value="NZ_JBHUIF010000009.1"/>
</dbReference>
<feature type="signal peptide" evidence="9">
    <location>
        <begin position="1"/>
        <end position="23"/>
    </location>
</feature>
<dbReference type="GO" id="GO:0016485">
    <property type="term" value="P:protein processing"/>
    <property type="evidence" value="ECO:0007669"/>
    <property type="project" value="TreeGrafter"/>
</dbReference>
<dbReference type="GO" id="GO:0004252">
    <property type="term" value="F:serine-type endopeptidase activity"/>
    <property type="evidence" value="ECO:0007669"/>
    <property type="project" value="UniProtKB-UniRule"/>
</dbReference>
<dbReference type="PROSITE" id="PS51829">
    <property type="entry name" value="P_HOMO_B"/>
    <property type="match status" value="1"/>
</dbReference>
<feature type="active site" description="Charge relay system" evidence="7 8">
    <location>
        <position position="342"/>
    </location>
</feature>
<dbReference type="STRING" id="1080227.A8L45_09990"/>
<keyword evidence="6" id="KW-0106">Calcium</keyword>
<dbReference type="OrthoDB" id="9790784at2"/>
<feature type="active site" description="Charge relay system" evidence="7 8">
    <location>
        <position position="74"/>
    </location>
</feature>
<dbReference type="SUPFAM" id="SSF49785">
    <property type="entry name" value="Galactose-binding domain-like"/>
    <property type="match status" value="1"/>
</dbReference>
<dbReference type="GO" id="GO:0012505">
    <property type="term" value="C:endomembrane system"/>
    <property type="evidence" value="ECO:0007669"/>
    <property type="project" value="UniProtKB-ARBA"/>
</dbReference>
<dbReference type="InterPro" id="IPR015500">
    <property type="entry name" value="Peptidase_S8_subtilisin-rel"/>
</dbReference>
<evidence type="ECO:0000313" key="11">
    <source>
        <dbReference type="EMBL" id="ODA33531.1"/>
    </source>
</evidence>
<dbReference type="Pfam" id="PF01483">
    <property type="entry name" value="P_proprotein"/>
    <property type="match status" value="1"/>
</dbReference>
<dbReference type="AlphaFoldDB" id="A0A1C3EJW3"/>
<dbReference type="InterPro" id="IPR008979">
    <property type="entry name" value="Galactose-bd-like_sf"/>
</dbReference>
<dbReference type="InterPro" id="IPR036852">
    <property type="entry name" value="Peptidase_S8/S53_dom_sf"/>
</dbReference>
<feature type="active site" description="Charge relay system" evidence="7 8">
    <location>
        <position position="112"/>
    </location>
</feature>
<evidence type="ECO:0000313" key="12">
    <source>
        <dbReference type="Proteomes" id="UP000094936"/>
    </source>
</evidence>
<evidence type="ECO:0000256" key="6">
    <source>
        <dbReference type="ARBA" id="ARBA00022837"/>
    </source>
</evidence>
<dbReference type="PRINTS" id="PR00723">
    <property type="entry name" value="SUBTILISIN"/>
</dbReference>
<dbReference type="InterPro" id="IPR022398">
    <property type="entry name" value="Peptidase_S8_His-AS"/>
</dbReference>
<dbReference type="PROSITE" id="PS00138">
    <property type="entry name" value="SUBTILASE_SER"/>
    <property type="match status" value="1"/>
</dbReference>
<evidence type="ECO:0000256" key="2">
    <source>
        <dbReference type="ARBA" id="ARBA00022670"/>
    </source>
</evidence>
<dbReference type="GO" id="GO:0005737">
    <property type="term" value="C:cytoplasm"/>
    <property type="evidence" value="ECO:0007669"/>
    <property type="project" value="UniProtKB-ARBA"/>
</dbReference>
<dbReference type="SUPFAM" id="SSF52743">
    <property type="entry name" value="Subtilisin-like"/>
    <property type="match status" value="1"/>
</dbReference>
<proteinExistence type="inferred from homology"/>
<dbReference type="InterPro" id="IPR000209">
    <property type="entry name" value="Peptidase_S8/S53_dom"/>
</dbReference>
<evidence type="ECO:0000256" key="8">
    <source>
        <dbReference type="PROSITE-ProRule" id="PRU01240"/>
    </source>
</evidence>
<sequence>MQTRLTVISAALMTMGLSAAVQANDPLYPEQWHLKNTGQNAFAQNPAIAGHDMNTDLTQAMGIGGVGVKVAVIDTGLQTDHIDLKDNVVPGSRNLIEDSEYPDDYPIDTNGHGTAVGGLIAAVGQNSEGVRGVAPRASLLGFNWLSSQTIEGWLISHGADPSTRDVRVFNQSYGFSPIDPIPFDENDPEFKLELDTMADVSSGNYYNNGGSIFVKSAGNGYRYFSTGGFFVLPGDFFAGGNNNGLPMHNANQSYDNANYYNLVTSAMKADGTLASYSSVGANVWVTAPAGEYGSDYPAMVTTDLMGCDEGFNTTSGLGRNGLHGGTEYDPECNYTSAMNGTSSAAPNTAGVIAAVMSTNHALSARDVRALIAETASATDADHSGVNLEFTDSEGDVVSYEAISPWKKNAAGVSFHDFYGFGLVNLDEAMKRARMTNNVLPPQQISDWVNNDTEVSVPDASLAGGESSITLTDDLTVESVQVKITLDHARIPDLAIELISPSGTRSVLQTPRSGLVGQALDPTITGFENQLMLSNQFYGESAKGDWTLRAIDTNGDEVFSFIAYFNRDAIYQVPMDNNQQPGVIKDWSLRIFGH</sequence>
<evidence type="ECO:0000259" key="10">
    <source>
        <dbReference type="PROSITE" id="PS51829"/>
    </source>
</evidence>
<name>A0A1C3EJW3_9GAMM</name>
<organism evidence="11 12">
    <name type="scientific">Veronia pacifica</name>
    <dbReference type="NCBI Taxonomy" id="1080227"/>
    <lineage>
        <taxon>Bacteria</taxon>
        <taxon>Pseudomonadati</taxon>
        <taxon>Pseudomonadota</taxon>
        <taxon>Gammaproteobacteria</taxon>
        <taxon>Vibrionales</taxon>
        <taxon>Vibrionaceae</taxon>
        <taxon>Veronia</taxon>
    </lineage>
</organism>
<keyword evidence="5 8" id="KW-0720">Serine protease</keyword>
<feature type="chain" id="PRO_5008673210" evidence="9">
    <location>
        <begin position="24"/>
        <end position="593"/>
    </location>
</feature>
<accession>A0A1C3EJW3</accession>
<dbReference type="Pfam" id="PF00082">
    <property type="entry name" value="Peptidase_S8"/>
    <property type="match status" value="1"/>
</dbReference>
<feature type="domain" description="P/Homo B" evidence="10">
    <location>
        <begin position="439"/>
        <end position="593"/>
    </location>
</feature>
<dbReference type="InterPro" id="IPR002884">
    <property type="entry name" value="P_dom"/>
</dbReference>
<dbReference type="InterPro" id="IPR023828">
    <property type="entry name" value="Peptidase_S8_Ser-AS"/>
</dbReference>
<dbReference type="InterPro" id="IPR034182">
    <property type="entry name" value="Kexin/furin"/>
</dbReference>
<dbReference type="PANTHER" id="PTHR42884">
    <property type="entry name" value="PROPROTEIN CONVERTASE SUBTILISIN/KEXIN-RELATED"/>
    <property type="match status" value="1"/>
</dbReference>
<dbReference type="Proteomes" id="UP000094936">
    <property type="component" value="Unassembled WGS sequence"/>
</dbReference>
<dbReference type="GO" id="GO:0016020">
    <property type="term" value="C:membrane"/>
    <property type="evidence" value="ECO:0007669"/>
    <property type="project" value="TreeGrafter"/>
</dbReference>